<keyword evidence="1" id="KW-0285">Flavoprotein</keyword>
<comment type="caution">
    <text evidence="6">The sequence shown here is derived from an EMBL/GenBank/DDBJ whole genome shotgun (WGS) entry which is preliminary data.</text>
</comment>
<dbReference type="Pfam" id="PF00296">
    <property type="entry name" value="Bac_luciferase"/>
    <property type="match status" value="1"/>
</dbReference>
<keyword evidence="4" id="KW-0503">Monooxygenase</keyword>
<evidence type="ECO:0000259" key="5">
    <source>
        <dbReference type="Pfam" id="PF00296"/>
    </source>
</evidence>
<reference evidence="7" key="1">
    <citation type="journal article" date="2019" name="Int. J. Syst. Evol. Microbiol.">
        <title>The Global Catalogue of Microorganisms (GCM) 10K type strain sequencing project: providing services to taxonomists for standard genome sequencing and annotation.</title>
        <authorList>
            <consortium name="The Broad Institute Genomics Platform"/>
            <consortium name="The Broad Institute Genome Sequencing Center for Infectious Disease"/>
            <person name="Wu L."/>
            <person name="Ma J."/>
        </authorList>
    </citation>
    <scope>NUCLEOTIDE SEQUENCE [LARGE SCALE GENOMIC DNA]</scope>
    <source>
        <strain evidence="7">JCM 16908</strain>
    </source>
</reference>
<evidence type="ECO:0000313" key="6">
    <source>
        <dbReference type="EMBL" id="GAA3821770.1"/>
    </source>
</evidence>
<evidence type="ECO:0000256" key="1">
    <source>
        <dbReference type="ARBA" id="ARBA00022630"/>
    </source>
</evidence>
<dbReference type="EMBL" id="BAAAZR010000017">
    <property type="protein sequence ID" value="GAA3821770.1"/>
    <property type="molecule type" value="Genomic_DNA"/>
</dbReference>
<dbReference type="PANTHER" id="PTHR42847">
    <property type="entry name" value="ALKANESULFONATE MONOOXYGENASE"/>
    <property type="match status" value="1"/>
</dbReference>
<dbReference type="InterPro" id="IPR050172">
    <property type="entry name" value="SsuD_RutA_monooxygenase"/>
</dbReference>
<organism evidence="6 7">
    <name type="scientific">Sphaerisporangium flaviroseum</name>
    <dbReference type="NCBI Taxonomy" id="509199"/>
    <lineage>
        <taxon>Bacteria</taxon>
        <taxon>Bacillati</taxon>
        <taxon>Actinomycetota</taxon>
        <taxon>Actinomycetes</taxon>
        <taxon>Streptosporangiales</taxon>
        <taxon>Streptosporangiaceae</taxon>
        <taxon>Sphaerisporangium</taxon>
    </lineage>
</organism>
<keyword evidence="3" id="KW-0560">Oxidoreductase</keyword>
<dbReference type="SUPFAM" id="SSF51679">
    <property type="entry name" value="Bacterial luciferase-like"/>
    <property type="match status" value="1"/>
</dbReference>
<proteinExistence type="predicted"/>
<dbReference type="Proteomes" id="UP001500888">
    <property type="component" value="Unassembled WGS sequence"/>
</dbReference>
<keyword evidence="7" id="KW-1185">Reference proteome</keyword>
<protein>
    <submittedName>
        <fullName evidence="6">LLM class F420-dependent oxidoreductase</fullName>
    </submittedName>
</protein>
<sequence length="304" mass="33245">MKRPFRFAAVIREADTAKSWADKARRLQDSGFDVLLVPDHLVGPRFAPLAAMTAAACATTRLKVGTLVFANDFRHPALLAKEAATIDVLSEGRLEVGLGTGWMAADYTSAGLTLDPPGVRIDRLAEAMTVLKGLWSDGPFRFEGEHYRITGLDQRPKPVQRPHPKLLLGGGGPRVLRLAAREADVINLTMRVRADGSGPDRADAGLDAFLKKIDIVRTAAAERYDAIELGTSVLQIGVRKTEAAWSAADSSRQDETPQVLLGSQDEIADKLRRWRDEHDLSYFVLHNESDLDAFTPIVENLAGQ</sequence>
<feature type="domain" description="Luciferase-like" evidence="5">
    <location>
        <begin position="15"/>
        <end position="193"/>
    </location>
</feature>
<evidence type="ECO:0000256" key="3">
    <source>
        <dbReference type="ARBA" id="ARBA00023002"/>
    </source>
</evidence>
<evidence type="ECO:0000256" key="2">
    <source>
        <dbReference type="ARBA" id="ARBA00022643"/>
    </source>
</evidence>
<accession>A0ABP7IMD1</accession>
<dbReference type="Gene3D" id="3.20.20.30">
    <property type="entry name" value="Luciferase-like domain"/>
    <property type="match status" value="1"/>
</dbReference>
<dbReference type="PANTHER" id="PTHR42847:SF4">
    <property type="entry name" value="ALKANESULFONATE MONOOXYGENASE-RELATED"/>
    <property type="match status" value="1"/>
</dbReference>
<keyword evidence="2" id="KW-0288">FMN</keyword>
<dbReference type="InterPro" id="IPR019923">
    <property type="entry name" value="Lucif-like_OxRdtase_MSMEG_2516"/>
</dbReference>
<name>A0ABP7IMD1_9ACTN</name>
<evidence type="ECO:0000313" key="7">
    <source>
        <dbReference type="Proteomes" id="UP001500888"/>
    </source>
</evidence>
<dbReference type="InterPro" id="IPR011251">
    <property type="entry name" value="Luciferase-like_dom"/>
</dbReference>
<evidence type="ECO:0000256" key="4">
    <source>
        <dbReference type="ARBA" id="ARBA00023033"/>
    </source>
</evidence>
<gene>
    <name evidence="6" type="ORF">GCM10022226_47630</name>
</gene>
<dbReference type="NCBIfam" id="TIGR03621">
    <property type="entry name" value="F420_MSMEG_2516"/>
    <property type="match status" value="1"/>
</dbReference>
<dbReference type="RefSeq" id="WP_344944174.1">
    <property type="nucleotide sequence ID" value="NZ_BAAAZR010000017.1"/>
</dbReference>
<dbReference type="InterPro" id="IPR036661">
    <property type="entry name" value="Luciferase-like_sf"/>
</dbReference>